<dbReference type="GO" id="GO:0003824">
    <property type="term" value="F:catalytic activity"/>
    <property type="evidence" value="ECO:0007669"/>
    <property type="project" value="UniProtKB-ARBA"/>
</dbReference>
<comment type="caution">
    <text evidence="2">The sequence shown here is derived from an EMBL/GenBank/DDBJ whole genome shotgun (WGS) entry which is preliminary data.</text>
</comment>
<dbReference type="PANTHER" id="PTHR43798">
    <property type="entry name" value="MONOACYLGLYCEROL LIPASE"/>
    <property type="match status" value="1"/>
</dbReference>
<gene>
    <name evidence="2" type="ORF">CLV52_0144</name>
</gene>
<dbReference type="InterPro" id="IPR050266">
    <property type="entry name" value="AB_hydrolase_sf"/>
</dbReference>
<dbReference type="InterPro" id="IPR029058">
    <property type="entry name" value="AB_hydrolase_fold"/>
</dbReference>
<evidence type="ECO:0000259" key="1">
    <source>
        <dbReference type="Pfam" id="PF12697"/>
    </source>
</evidence>
<dbReference type="AlphaFoldDB" id="A0A4R7FPE6"/>
<accession>A0A4R7FPE6</accession>
<dbReference type="Pfam" id="PF12697">
    <property type="entry name" value="Abhydrolase_6"/>
    <property type="match status" value="1"/>
</dbReference>
<name>A0A4R7FPE6_9MICO</name>
<proteinExistence type="predicted"/>
<sequence>MAAHDITRIPLTVRRLGAGRPVLVLHGGGGPASVAPIVEHLGRRHEVLAPTIPGWDGTERPDWFRSIDDVAFAFIDLLRRESLEDVVVVGSSIGGWIAAAMGGLDADRGRIARLALVDAVGVDVPGEPIRDVFALDARGIADHSFHDGDRYFVDPATVPAERQAAQRANMTAMRAVAGDPYMHDPALLQRLGRITVPVLGIWGASDRIVTPEYGRQYLAAFPNGRLEVVPRAGHLPHLERPDATFAILDPFVEEADRAQ</sequence>
<dbReference type="Gene3D" id="3.40.50.1820">
    <property type="entry name" value="alpha/beta hydrolase"/>
    <property type="match status" value="1"/>
</dbReference>
<dbReference type="RefSeq" id="WP_133763940.1">
    <property type="nucleotide sequence ID" value="NZ_BAAARP010000001.1"/>
</dbReference>
<dbReference type="Proteomes" id="UP000295344">
    <property type="component" value="Unassembled WGS sequence"/>
</dbReference>
<keyword evidence="3" id="KW-1185">Reference proteome</keyword>
<dbReference type="SUPFAM" id="SSF53474">
    <property type="entry name" value="alpha/beta-Hydrolases"/>
    <property type="match status" value="1"/>
</dbReference>
<dbReference type="InterPro" id="IPR000073">
    <property type="entry name" value="AB_hydrolase_1"/>
</dbReference>
<reference evidence="2 3" key="1">
    <citation type="submission" date="2019-03" db="EMBL/GenBank/DDBJ databases">
        <title>Genomic Encyclopedia of Archaeal and Bacterial Type Strains, Phase II (KMG-II): from individual species to whole genera.</title>
        <authorList>
            <person name="Goeker M."/>
        </authorList>
    </citation>
    <scope>NUCLEOTIDE SEQUENCE [LARGE SCALE GENOMIC DNA]</scope>
    <source>
        <strain evidence="2 3">DSM 24782</strain>
    </source>
</reference>
<protein>
    <submittedName>
        <fullName evidence="2">Pimeloyl-ACP methyl ester carboxylesterase</fullName>
    </submittedName>
</protein>
<organism evidence="2 3">
    <name type="scientific">Amnibacterium kyonggiense</name>
    <dbReference type="NCBI Taxonomy" id="595671"/>
    <lineage>
        <taxon>Bacteria</taxon>
        <taxon>Bacillati</taxon>
        <taxon>Actinomycetota</taxon>
        <taxon>Actinomycetes</taxon>
        <taxon>Micrococcales</taxon>
        <taxon>Microbacteriaceae</taxon>
        <taxon>Amnibacterium</taxon>
    </lineage>
</organism>
<feature type="domain" description="AB hydrolase-1" evidence="1">
    <location>
        <begin position="22"/>
        <end position="246"/>
    </location>
</feature>
<dbReference type="EMBL" id="SOAM01000001">
    <property type="protein sequence ID" value="TDS79610.1"/>
    <property type="molecule type" value="Genomic_DNA"/>
</dbReference>
<dbReference type="OrthoDB" id="3249793at2"/>
<dbReference type="PRINTS" id="PR00111">
    <property type="entry name" value="ABHYDROLASE"/>
</dbReference>
<evidence type="ECO:0000313" key="2">
    <source>
        <dbReference type="EMBL" id="TDS79610.1"/>
    </source>
</evidence>
<evidence type="ECO:0000313" key="3">
    <source>
        <dbReference type="Proteomes" id="UP000295344"/>
    </source>
</evidence>